<sequence length="46" mass="5545">MAFCCFKKKKKGFWCFGNILNIERGVKIRFCLFVVRFIFRMSGFVK</sequence>
<reference evidence="1 2" key="1">
    <citation type="submission" date="2011-03" db="EMBL/GenBank/DDBJ databases">
        <authorList>
            <person name="Muzny D."/>
            <person name="Qin X."/>
            <person name="Deng J."/>
            <person name="Jiang H."/>
            <person name="Liu Y."/>
            <person name="Qu J."/>
            <person name="Song X.-Z."/>
            <person name="Zhang L."/>
            <person name="Thornton R."/>
            <person name="Coyle M."/>
            <person name="Francisco L."/>
            <person name="Jackson L."/>
            <person name="Javaid M."/>
            <person name="Korchina V."/>
            <person name="Kovar C."/>
            <person name="Mata R."/>
            <person name="Mathew T."/>
            <person name="Ngo R."/>
            <person name="Nguyen L."/>
            <person name="Nguyen N."/>
            <person name="Okwuonu G."/>
            <person name="Ongeri F."/>
            <person name="Pham C."/>
            <person name="Simmons D."/>
            <person name="Wilczek-Boney K."/>
            <person name="Hale W."/>
            <person name="Jakkamsetti A."/>
            <person name="Pham P."/>
            <person name="Ruth R."/>
            <person name="San Lucas F."/>
            <person name="Warren J."/>
            <person name="Zhang J."/>
            <person name="Zhao Z."/>
            <person name="Zhou C."/>
            <person name="Zhu D."/>
            <person name="Lee S."/>
            <person name="Bess C."/>
            <person name="Blankenburg K."/>
            <person name="Forbes L."/>
            <person name="Fu Q."/>
            <person name="Gubbala S."/>
            <person name="Hirani K."/>
            <person name="Jayaseelan J.C."/>
            <person name="Lara F."/>
            <person name="Munidasa M."/>
            <person name="Palculict T."/>
            <person name="Patil S."/>
            <person name="Pu L.-L."/>
            <person name="Saada N."/>
            <person name="Tang L."/>
            <person name="Weissenberger G."/>
            <person name="Zhu Y."/>
            <person name="Hemphill L."/>
            <person name="Shang Y."/>
            <person name="Youmans B."/>
            <person name="Ayvaz T."/>
            <person name="Ross M."/>
            <person name="Santibanez J."/>
            <person name="Aqrawi P."/>
            <person name="Gross S."/>
            <person name="Joshi V."/>
            <person name="Fowler G."/>
            <person name="Nazareth L."/>
            <person name="Reid J."/>
            <person name="Worley K."/>
            <person name="Petrosino J."/>
            <person name="Highlander S."/>
            <person name="Gibbs R."/>
            <person name="Gibbs R."/>
        </authorList>
    </citation>
    <scope>NUCLEOTIDE SEQUENCE [LARGE SCALE GENOMIC DNA]</scope>
    <source>
        <strain evidence="1 2">83</strain>
    </source>
</reference>
<evidence type="ECO:0000313" key="2">
    <source>
        <dbReference type="Proteomes" id="UP000008459"/>
    </source>
</evidence>
<proteinExistence type="predicted"/>
<organism evidence="1 2">
    <name type="scientific">Helicobacter pylori 83</name>
    <dbReference type="NCBI Taxonomy" id="585538"/>
    <lineage>
        <taxon>Bacteria</taxon>
        <taxon>Pseudomonadati</taxon>
        <taxon>Campylobacterota</taxon>
        <taxon>Epsilonproteobacteria</taxon>
        <taxon>Campylobacterales</taxon>
        <taxon>Helicobacteraceae</taxon>
        <taxon>Helicobacter</taxon>
    </lineage>
</organism>
<dbReference type="EMBL" id="CP002605">
    <property type="protein sequence ID" value="AEE69615.1"/>
    <property type="molecule type" value="Genomic_DNA"/>
</dbReference>
<dbReference type="HOGENOM" id="CLU_3200690_0_0_7"/>
<accession>F4D2L3</accession>
<evidence type="ECO:0000313" key="1">
    <source>
        <dbReference type="EMBL" id="AEE69615.1"/>
    </source>
</evidence>
<protein>
    <submittedName>
        <fullName evidence="1">Uncharacterized protein</fullName>
    </submittedName>
</protein>
<dbReference type="Proteomes" id="UP000008459">
    <property type="component" value="Chromosome"/>
</dbReference>
<dbReference type="AlphaFoldDB" id="F4D2L3"/>
<dbReference type="KEGG" id="hpx:HMPREF0462_0010"/>
<name>F4D2L3_HELPX</name>
<dbReference type="PATRIC" id="fig|585538.3.peg.10"/>
<gene>
    <name evidence="1" type="ORF">HMPREF0462_0010</name>
</gene>